<reference evidence="1" key="1">
    <citation type="submission" date="2014-03" db="EMBL/GenBank/DDBJ databases">
        <title>The sialotranscriptome of Amblyomma triste, Amblyomma parvum and Amblyomma cajennense ticks, uncovered by 454-based RNA-seq.</title>
        <authorList>
            <person name="Garcia G.R."/>
            <person name="Gardinassi L.G."/>
            <person name="Ribeiro J.M."/>
            <person name="Anatriello E."/>
            <person name="Ferreira B.R."/>
            <person name="Moreira H.N."/>
            <person name="Mafra C."/>
            <person name="Olegario M.M."/>
            <person name="Szabo P.J."/>
            <person name="Miranda-Santos I.K."/>
            <person name="Maruyama S.R."/>
        </authorList>
    </citation>
    <scope>NUCLEOTIDE SEQUENCE</scope>
    <source>
        <strain evidence="1">Mato Grasso do Sul</strain>
        <tissue evidence="1">Salivary glands</tissue>
    </source>
</reference>
<feature type="non-terminal residue" evidence="1">
    <location>
        <position position="1"/>
    </location>
</feature>
<organism evidence="1">
    <name type="scientific">Amblyomma triste</name>
    <name type="common">Neotropical tick</name>
    <dbReference type="NCBI Taxonomy" id="251400"/>
    <lineage>
        <taxon>Eukaryota</taxon>
        <taxon>Metazoa</taxon>
        <taxon>Ecdysozoa</taxon>
        <taxon>Arthropoda</taxon>
        <taxon>Chelicerata</taxon>
        <taxon>Arachnida</taxon>
        <taxon>Acari</taxon>
        <taxon>Parasitiformes</taxon>
        <taxon>Ixodida</taxon>
        <taxon>Ixodoidea</taxon>
        <taxon>Ixodidae</taxon>
        <taxon>Amblyomminae</taxon>
        <taxon>Amblyomma</taxon>
    </lineage>
</organism>
<dbReference type="Gene3D" id="2.40.128.20">
    <property type="match status" value="1"/>
</dbReference>
<sequence>QVLTCSKRYYLYVQVLRSTDRIELDMYSEYIEENISQCIVSRFLEATVNGSRRTLRTYDKNPPSHLKNIDMNISISVGGKPPYMKIEPETGSLPQYWDKPQYLKYAKVNDCIILAPRKNSDGSGNRSCTLWVLQHGNMNHCEKVFQKVCGQGKVVDPSKCNDIDYAEAEEIVTDNPETINEC</sequence>
<name>A0A023G6B5_AMBTT</name>
<dbReference type="AlphaFoldDB" id="A0A023G6B5"/>
<proteinExistence type="evidence at transcript level"/>
<accession>A0A023G6B5</accession>
<evidence type="ECO:0000313" key="1">
    <source>
        <dbReference type="EMBL" id="JAC28420.1"/>
    </source>
</evidence>
<protein>
    <submittedName>
        <fullName evidence="1">Putative secreted protein 94</fullName>
    </submittedName>
</protein>
<dbReference type="EMBL" id="GBBM01006998">
    <property type="protein sequence ID" value="JAC28420.1"/>
    <property type="molecule type" value="mRNA"/>
</dbReference>
<dbReference type="InterPro" id="IPR012674">
    <property type="entry name" value="Calycin"/>
</dbReference>